<protein>
    <submittedName>
        <fullName evidence="3">Endonuclease/exonuclease/phosphatase family protein</fullName>
    </submittedName>
</protein>
<gene>
    <name evidence="3" type="ORF">WDZ17_09600</name>
</gene>
<evidence type="ECO:0000313" key="4">
    <source>
        <dbReference type="Proteomes" id="UP001387100"/>
    </source>
</evidence>
<dbReference type="GO" id="GO:0004519">
    <property type="term" value="F:endonuclease activity"/>
    <property type="evidence" value="ECO:0007669"/>
    <property type="project" value="UniProtKB-KW"/>
</dbReference>
<keyword evidence="3" id="KW-0540">Nuclease</keyword>
<name>A0ABU8RKN6_9ACTN</name>
<sequence length="324" mass="32083">MRTLLAVVAAGLGLVAVVTTAPALVGLSTTAGVAHAVALRGPGALALAVAAVVLGLVARRRRGGRVAGGLAALLAACAVVHVGVLVLRGVDGRAPGPEADLVVVALNTEVDGVSPEQLADLVEAVGADVVALPETPATVAAAMAAAVDARTGQRWSALTEAVDERPIAATSLLVADRLGALERVGAPALELSAVAARTDAAPLVVAAHPPPPIPGRFPMREWAAQGRTAVRACAVPGAVVAGDLNATLDHAPLRDGLDAGPCVDAAEAAGAGGLGTWPASLPPLLAAPIDHVLVDARAWEPLTADVVRVGGTDHRAVVVGLARR</sequence>
<evidence type="ECO:0000256" key="1">
    <source>
        <dbReference type="SAM" id="Phobius"/>
    </source>
</evidence>
<dbReference type="Gene3D" id="3.60.10.10">
    <property type="entry name" value="Endonuclease/exonuclease/phosphatase"/>
    <property type="match status" value="1"/>
</dbReference>
<dbReference type="InterPro" id="IPR005135">
    <property type="entry name" value="Endo/exonuclease/phosphatase"/>
</dbReference>
<feature type="domain" description="Endonuclease/exonuclease/phosphatase" evidence="2">
    <location>
        <begin position="109"/>
        <end position="314"/>
    </location>
</feature>
<feature type="transmembrane region" description="Helical" evidence="1">
    <location>
        <begin position="39"/>
        <end position="58"/>
    </location>
</feature>
<dbReference type="Proteomes" id="UP001387100">
    <property type="component" value="Unassembled WGS sequence"/>
</dbReference>
<keyword evidence="3" id="KW-0255">Endonuclease</keyword>
<comment type="caution">
    <text evidence="3">The sequence shown here is derived from an EMBL/GenBank/DDBJ whole genome shotgun (WGS) entry which is preliminary data.</text>
</comment>
<keyword evidence="1" id="KW-0472">Membrane</keyword>
<reference evidence="3 4" key="1">
    <citation type="journal article" date="2017" name="Int. J. Syst. Evol. Microbiol.">
        <title>Pseudokineococcus basanitobsidens sp. nov., isolated from volcanic rock.</title>
        <authorList>
            <person name="Lee D.W."/>
            <person name="Park M.Y."/>
            <person name="Kim J.J."/>
            <person name="Kim B.S."/>
        </authorList>
    </citation>
    <scope>NUCLEOTIDE SEQUENCE [LARGE SCALE GENOMIC DNA]</scope>
    <source>
        <strain evidence="3 4">DSM 103726</strain>
    </source>
</reference>
<dbReference type="InterPro" id="IPR036691">
    <property type="entry name" value="Endo/exonu/phosph_ase_sf"/>
</dbReference>
<feature type="transmembrane region" description="Helical" evidence="1">
    <location>
        <begin position="70"/>
        <end position="90"/>
    </location>
</feature>
<dbReference type="EMBL" id="JBBIAA010000009">
    <property type="protein sequence ID" value="MEJ5945544.1"/>
    <property type="molecule type" value="Genomic_DNA"/>
</dbReference>
<dbReference type="SUPFAM" id="SSF56219">
    <property type="entry name" value="DNase I-like"/>
    <property type="match status" value="1"/>
</dbReference>
<proteinExistence type="predicted"/>
<evidence type="ECO:0000259" key="2">
    <source>
        <dbReference type="Pfam" id="PF03372"/>
    </source>
</evidence>
<dbReference type="RefSeq" id="WP_339574929.1">
    <property type="nucleotide sequence ID" value="NZ_JBBIAA010000009.1"/>
</dbReference>
<keyword evidence="3" id="KW-0378">Hydrolase</keyword>
<evidence type="ECO:0000313" key="3">
    <source>
        <dbReference type="EMBL" id="MEJ5945544.1"/>
    </source>
</evidence>
<keyword evidence="4" id="KW-1185">Reference proteome</keyword>
<keyword evidence="1" id="KW-0812">Transmembrane</keyword>
<dbReference type="Pfam" id="PF03372">
    <property type="entry name" value="Exo_endo_phos"/>
    <property type="match status" value="1"/>
</dbReference>
<accession>A0ABU8RKN6</accession>
<organism evidence="3 4">
    <name type="scientific">Pseudokineococcus basanitobsidens</name>
    <dbReference type="NCBI Taxonomy" id="1926649"/>
    <lineage>
        <taxon>Bacteria</taxon>
        <taxon>Bacillati</taxon>
        <taxon>Actinomycetota</taxon>
        <taxon>Actinomycetes</taxon>
        <taxon>Kineosporiales</taxon>
        <taxon>Kineosporiaceae</taxon>
        <taxon>Pseudokineococcus</taxon>
    </lineage>
</organism>
<keyword evidence="1" id="KW-1133">Transmembrane helix</keyword>